<dbReference type="CDD" id="cd07313">
    <property type="entry name" value="terB_like_2"/>
    <property type="match status" value="1"/>
</dbReference>
<dbReference type="Gene3D" id="1.10.3680.10">
    <property type="entry name" value="TerB-like"/>
    <property type="match status" value="1"/>
</dbReference>
<dbReference type="InterPro" id="IPR007791">
    <property type="entry name" value="DjlA_N"/>
</dbReference>
<comment type="caution">
    <text evidence="2">The sequence shown here is derived from an EMBL/GenBank/DDBJ whole genome shotgun (WGS) entry which is preliminary data.</text>
</comment>
<evidence type="ECO:0000313" key="2">
    <source>
        <dbReference type="EMBL" id="MET3614419.1"/>
    </source>
</evidence>
<dbReference type="RefSeq" id="WP_354556928.1">
    <property type="nucleotide sequence ID" value="NZ_JBEPMB010000004.1"/>
</dbReference>
<dbReference type="SUPFAM" id="SSF158682">
    <property type="entry name" value="TerB-like"/>
    <property type="match status" value="1"/>
</dbReference>
<evidence type="ECO:0000259" key="1">
    <source>
        <dbReference type="Pfam" id="PF05099"/>
    </source>
</evidence>
<gene>
    <name evidence="2" type="ORF">ABID16_002756</name>
</gene>
<organism evidence="2 3">
    <name type="scientific">Rhizobium aquaticum</name>
    <dbReference type="NCBI Taxonomy" id="1549636"/>
    <lineage>
        <taxon>Bacteria</taxon>
        <taxon>Pseudomonadati</taxon>
        <taxon>Pseudomonadota</taxon>
        <taxon>Alphaproteobacteria</taxon>
        <taxon>Hyphomicrobiales</taxon>
        <taxon>Rhizobiaceae</taxon>
        <taxon>Rhizobium/Agrobacterium group</taxon>
        <taxon>Rhizobium</taxon>
    </lineage>
</organism>
<dbReference type="Proteomes" id="UP001549047">
    <property type="component" value="Unassembled WGS sequence"/>
</dbReference>
<sequence>MFETIVSFLQEIVGGTGPADEEVTEVRVAAVALCNQVMAADGKVTPEERAIVADVFRTRFGLEGARLNALLEAGDRAEKNAVDFFQFTTVLKRELPIERRNAFVGLLWDIVYADGEKSEVEDHVIWRIADLLGVEGRERVEQRIAAERRARERRTLNS</sequence>
<keyword evidence="3" id="KW-1185">Reference proteome</keyword>
<protein>
    <submittedName>
        <fullName evidence="2">Tellurite resistance protein B-like protein</fullName>
    </submittedName>
</protein>
<proteinExistence type="predicted"/>
<dbReference type="EMBL" id="JBEPMB010000004">
    <property type="protein sequence ID" value="MET3614419.1"/>
    <property type="molecule type" value="Genomic_DNA"/>
</dbReference>
<dbReference type="InterPro" id="IPR029024">
    <property type="entry name" value="TerB-like"/>
</dbReference>
<evidence type="ECO:0000313" key="3">
    <source>
        <dbReference type="Proteomes" id="UP001549047"/>
    </source>
</evidence>
<dbReference type="Pfam" id="PF05099">
    <property type="entry name" value="TerB"/>
    <property type="match status" value="1"/>
</dbReference>
<reference evidence="2 3" key="1">
    <citation type="submission" date="2024-06" db="EMBL/GenBank/DDBJ databases">
        <title>Genomic Encyclopedia of Type Strains, Phase IV (KMG-IV): sequencing the most valuable type-strain genomes for metagenomic binning, comparative biology and taxonomic classification.</title>
        <authorList>
            <person name="Goeker M."/>
        </authorList>
    </citation>
    <scope>NUCLEOTIDE SEQUENCE [LARGE SCALE GENOMIC DNA]</scope>
    <source>
        <strain evidence="2 3">DSM 29780</strain>
    </source>
</reference>
<feature type="domain" description="Co-chaperone DjlA N-terminal" evidence="1">
    <location>
        <begin position="28"/>
        <end position="141"/>
    </location>
</feature>
<name>A0ABV2J3K3_9HYPH</name>
<accession>A0ABV2J3K3</accession>